<dbReference type="GO" id="GO:0006281">
    <property type="term" value="P:DNA repair"/>
    <property type="evidence" value="ECO:0007669"/>
    <property type="project" value="TreeGrafter"/>
</dbReference>
<comment type="caution">
    <text evidence="9">The sequence shown here is derived from an EMBL/GenBank/DDBJ whole genome shotgun (WGS) entry which is preliminary data.</text>
</comment>
<feature type="domain" description="STICHEL DnaA-N-like alpha-beta" evidence="8">
    <location>
        <begin position="741"/>
        <end position="824"/>
    </location>
</feature>
<dbReference type="GO" id="GO:0046872">
    <property type="term" value="F:metal ion binding"/>
    <property type="evidence" value="ECO:0007669"/>
    <property type="project" value="UniProtKB-KW"/>
</dbReference>
<keyword evidence="6" id="KW-0175">Coiled coil</keyword>
<dbReference type="GO" id="GO:0003677">
    <property type="term" value="F:DNA binding"/>
    <property type="evidence" value="ECO:0007669"/>
    <property type="project" value="InterPro"/>
</dbReference>
<dbReference type="Gene3D" id="1.20.272.10">
    <property type="match status" value="1"/>
</dbReference>
<dbReference type="AlphaFoldDB" id="A0AAW2PLE3"/>
<dbReference type="SUPFAM" id="SSF48019">
    <property type="entry name" value="post-AAA+ oligomerization domain-like"/>
    <property type="match status" value="1"/>
</dbReference>
<accession>A0AAW2PLE3</accession>
<feature type="domain" description="DNA polymerase III subunit gamma/tau helical lid" evidence="7">
    <location>
        <begin position="519"/>
        <end position="559"/>
    </location>
</feature>
<dbReference type="InterPro" id="IPR050238">
    <property type="entry name" value="DNA_Rep/Repair_Clamp_Loader"/>
</dbReference>
<comment type="similarity">
    <text evidence="1">Belongs to the DnaX/STICHEL family.</text>
</comment>
<evidence type="ECO:0000256" key="1">
    <source>
        <dbReference type="ARBA" id="ARBA00006360"/>
    </source>
</evidence>
<reference evidence="9" key="1">
    <citation type="submission" date="2020-06" db="EMBL/GenBank/DDBJ databases">
        <authorList>
            <person name="Li T."/>
            <person name="Hu X."/>
            <person name="Zhang T."/>
            <person name="Song X."/>
            <person name="Zhang H."/>
            <person name="Dai N."/>
            <person name="Sheng W."/>
            <person name="Hou X."/>
            <person name="Wei L."/>
        </authorList>
    </citation>
    <scope>NUCLEOTIDE SEQUENCE</scope>
    <source>
        <strain evidence="9">G02</strain>
        <tissue evidence="9">Leaf</tissue>
    </source>
</reference>
<dbReference type="CDD" id="cd18137">
    <property type="entry name" value="HLD_clamp_pol_III_gamma_tau"/>
    <property type="match status" value="1"/>
</dbReference>
<name>A0AAW2PLE3_SESRA</name>
<evidence type="ECO:0000259" key="8">
    <source>
        <dbReference type="Pfam" id="PF23007"/>
    </source>
</evidence>
<evidence type="ECO:0000256" key="6">
    <source>
        <dbReference type="ARBA" id="ARBA00023054"/>
    </source>
</evidence>
<dbReference type="Pfam" id="PF22608">
    <property type="entry name" value="DNAX_ATPase_lid"/>
    <property type="match status" value="1"/>
</dbReference>
<evidence type="ECO:0000259" key="7">
    <source>
        <dbReference type="Pfam" id="PF22608"/>
    </source>
</evidence>
<dbReference type="InterPro" id="IPR054506">
    <property type="entry name" value="DnaA_N-like_STI"/>
</dbReference>
<protein>
    <submittedName>
        <fullName evidence="9">Protein STICHEL-like 2</fullName>
    </submittedName>
</protein>
<sequence length="1005" mass="111803">MPSFGVFQVDIAVHLDGSWISNVPKYVIVYVLLLKEMDGRRHSVDVPISRTLVALRRVRSLRDPSTNSMSKFSALVDNVNWETNSINGISLGFENSCRRGTNVPGCRREDEQHVSDHELYYGSRHCNPRLVSPETIGGMVGNSGSTPQRSFHVEGSGSHPINLEMGCNEQTLSERYYKDYGDKGLEFTRVTASGDCVEGSGSCNEPDEIPKQAEKRRRGGSKCKIWHRKLEGLSRVTAGDVSSRASSPCLSIPEATKERSSQGMSLYRNEDVGLMESCHQGCGIGSCWSRTAKFREPSILADVEEQPLLLENAGQVLATRESMDWKHNCEGVSPYMGSPRNLCQKFMPKSFGELVGQNTVATTLLSAISSRQISSLYLFHGPRGTGKTSASRIFAAALNCLSPEINGPCGLCQECVSFFSGKSRDVKEVDSVRINRLERCGSFIKNAGAPPVFSRFKVYVFEECHLLHRETWGIILNSLEGLPRHVVFIMVTPYLDKLPHNAVSKSQRYLFRKVKEADIRSRLRKICVQEGLDFDEDALNFIANKSNGSLRDADMMLDQLSLLGKKITVSLVYEVNGVVSDDELLDLLYLALSSDASNTVKRARELMRSRIDPLQLISQLANLIMDILAGKCPDGVSEVKRKLFGTDNSEADMQQLSHALKVLSDTEKQLRMSKNQTTWLTIALLQLSSPGSLRDVSDARLSMKTLHPQDGDFHSTSSTGESLKLPIACACEDVESRKIGTQDDKETLKLIWIRASGMCTSSSLKKFLLKRGKLVSIRLSQGIAVAELEFDHPDYVSKAEKSWKMIAGALQHMLGHNVELRINLACNASNKDMKFKKPYFSLFSCTRRVHLRSQFSAESTSNASETSDSTPTAVITRDKYVETCSSDCTSQVSYTCCHGKEFFRTIRSNNGNALSIGVSTRNDFLQDSTARGDQSGAYPLTEQISKGCPNPVSFKPESKPGRKEHSKFHCWRTAMFPFRKAWQLRHHQPRSECLVEYALHCAAAN</sequence>
<dbReference type="InterPro" id="IPR045085">
    <property type="entry name" value="HLD_clamp_pol_III_gamma_tau"/>
</dbReference>
<gene>
    <name evidence="9" type="ORF">Sradi_4084000</name>
</gene>
<dbReference type="InterPro" id="IPR012763">
    <property type="entry name" value="DNA_pol_III_sug/sutau_N"/>
</dbReference>
<dbReference type="GO" id="GO:0009360">
    <property type="term" value="C:DNA polymerase III complex"/>
    <property type="evidence" value="ECO:0007669"/>
    <property type="project" value="InterPro"/>
</dbReference>
<reference evidence="9" key="2">
    <citation type="journal article" date="2024" name="Plant">
        <title>Genomic evolution and insights into agronomic trait innovations of Sesamum species.</title>
        <authorList>
            <person name="Miao H."/>
            <person name="Wang L."/>
            <person name="Qu L."/>
            <person name="Liu H."/>
            <person name="Sun Y."/>
            <person name="Le M."/>
            <person name="Wang Q."/>
            <person name="Wei S."/>
            <person name="Zheng Y."/>
            <person name="Lin W."/>
            <person name="Duan Y."/>
            <person name="Cao H."/>
            <person name="Xiong S."/>
            <person name="Wang X."/>
            <person name="Wei L."/>
            <person name="Li C."/>
            <person name="Ma Q."/>
            <person name="Ju M."/>
            <person name="Zhao R."/>
            <person name="Li G."/>
            <person name="Mu C."/>
            <person name="Tian Q."/>
            <person name="Mei H."/>
            <person name="Zhang T."/>
            <person name="Gao T."/>
            <person name="Zhang H."/>
        </authorList>
    </citation>
    <scope>NUCLEOTIDE SEQUENCE</scope>
    <source>
        <strain evidence="9">G02</strain>
    </source>
</reference>
<dbReference type="InterPro" id="IPR008921">
    <property type="entry name" value="DNA_pol3_clamp-load_cplx_C"/>
</dbReference>
<keyword evidence="5" id="KW-0067">ATP-binding</keyword>
<evidence type="ECO:0000256" key="4">
    <source>
        <dbReference type="ARBA" id="ARBA00022833"/>
    </source>
</evidence>
<keyword evidence="3" id="KW-0547">Nucleotide-binding</keyword>
<dbReference type="FunFam" id="1.10.8.60:FF:000013">
    <property type="entry name" value="DNA polymerase III subunit gamma/tau"/>
    <property type="match status" value="1"/>
</dbReference>
<evidence type="ECO:0000313" key="9">
    <source>
        <dbReference type="EMBL" id="KAL0356371.1"/>
    </source>
</evidence>
<dbReference type="SUPFAM" id="SSF52540">
    <property type="entry name" value="P-loop containing nucleoside triphosphate hydrolases"/>
    <property type="match status" value="1"/>
</dbReference>
<keyword evidence="2" id="KW-0479">Metal-binding</keyword>
<dbReference type="GO" id="GO:0003887">
    <property type="term" value="F:DNA-directed DNA polymerase activity"/>
    <property type="evidence" value="ECO:0007669"/>
    <property type="project" value="InterPro"/>
</dbReference>
<evidence type="ECO:0000256" key="5">
    <source>
        <dbReference type="ARBA" id="ARBA00022840"/>
    </source>
</evidence>
<dbReference type="GO" id="GO:0006261">
    <property type="term" value="P:DNA-templated DNA replication"/>
    <property type="evidence" value="ECO:0007669"/>
    <property type="project" value="TreeGrafter"/>
</dbReference>
<evidence type="ECO:0000256" key="2">
    <source>
        <dbReference type="ARBA" id="ARBA00022723"/>
    </source>
</evidence>
<dbReference type="PANTHER" id="PTHR11669">
    <property type="entry name" value="REPLICATION FACTOR C / DNA POLYMERASE III GAMMA-TAU SUBUNIT"/>
    <property type="match status" value="1"/>
</dbReference>
<proteinExistence type="inferred from homology"/>
<keyword evidence="4" id="KW-0862">Zinc</keyword>
<organism evidence="9">
    <name type="scientific">Sesamum radiatum</name>
    <name type="common">Black benniseed</name>
    <dbReference type="NCBI Taxonomy" id="300843"/>
    <lineage>
        <taxon>Eukaryota</taxon>
        <taxon>Viridiplantae</taxon>
        <taxon>Streptophyta</taxon>
        <taxon>Embryophyta</taxon>
        <taxon>Tracheophyta</taxon>
        <taxon>Spermatophyta</taxon>
        <taxon>Magnoliopsida</taxon>
        <taxon>eudicotyledons</taxon>
        <taxon>Gunneridae</taxon>
        <taxon>Pentapetalae</taxon>
        <taxon>asterids</taxon>
        <taxon>lamiids</taxon>
        <taxon>Lamiales</taxon>
        <taxon>Pedaliaceae</taxon>
        <taxon>Sesamum</taxon>
    </lineage>
</organism>
<dbReference type="EMBL" id="JACGWJ010000017">
    <property type="protein sequence ID" value="KAL0356371.1"/>
    <property type="molecule type" value="Genomic_DNA"/>
</dbReference>
<dbReference type="GO" id="GO:0003689">
    <property type="term" value="F:DNA clamp loader activity"/>
    <property type="evidence" value="ECO:0007669"/>
    <property type="project" value="TreeGrafter"/>
</dbReference>
<dbReference type="PANTHER" id="PTHR11669:SF0">
    <property type="entry name" value="PROTEIN STICHEL-LIKE 2"/>
    <property type="match status" value="1"/>
</dbReference>
<dbReference type="GO" id="GO:0005663">
    <property type="term" value="C:DNA replication factor C complex"/>
    <property type="evidence" value="ECO:0007669"/>
    <property type="project" value="TreeGrafter"/>
</dbReference>
<evidence type="ECO:0000256" key="3">
    <source>
        <dbReference type="ARBA" id="ARBA00022741"/>
    </source>
</evidence>
<dbReference type="Pfam" id="PF23007">
    <property type="entry name" value="DnaA_N-like_STI"/>
    <property type="match status" value="1"/>
</dbReference>
<dbReference type="Gene3D" id="3.40.50.300">
    <property type="entry name" value="P-loop containing nucleotide triphosphate hydrolases"/>
    <property type="match status" value="1"/>
</dbReference>
<dbReference type="Pfam" id="PF13177">
    <property type="entry name" value="DNA_pol3_delta2"/>
    <property type="match status" value="1"/>
</dbReference>
<dbReference type="Gene3D" id="1.10.8.60">
    <property type="match status" value="1"/>
</dbReference>
<dbReference type="InterPro" id="IPR027417">
    <property type="entry name" value="P-loop_NTPase"/>
</dbReference>
<dbReference type="NCBIfam" id="TIGR02397">
    <property type="entry name" value="dnaX_nterm"/>
    <property type="match status" value="1"/>
</dbReference>
<dbReference type="GO" id="GO:0005524">
    <property type="term" value="F:ATP binding"/>
    <property type="evidence" value="ECO:0007669"/>
    <property type="project" value="UniProtKB-KW"/>
</dbReference>